<gene>
    <name evidence="1" type="ORF">H9849_07440</name>
</gene>
<comment type="caution">
    <text evidence="1">The sequence shown here is derived from an EMBL/GenBank/DDBJ whole genome shotgun (WGS) entry which is preliminary data.</text>
</comment>
<reference evidence="1" key="1">
    <citation type="journal article" date="2021" name="PeerJ">
        <title>Extensive microbial diversity within the chicken gut microbiome revealed by metagenomics and culture.</title>
        <authorList>
            <person name="Gilroy R."/>
            <person name="Ravi A."/>
            <person name="Getino M."/>
            <person name="Pursley I."/>
            <person name="Horton D.L."/>
            <person name="Alikhan N.F."/>
            <person name="Baker D."/>
            <person name="Gharbi K."/>
            <person name="Hall N."/>
            <person name="Watson M."/>
            <person name="Adriaenssens E.M."/>
            <person name="Foster-Nyarko E."/>
            <person name="Jarju S."/>
            <person name="Secka A."/>
            <person name="Antonio M."/>
            <person name="Oren A."/>
            <person name="Chaudhuri R.R."/>
            <person name="La Ragione R."/>
            <person name="Hildebrand F."/>
            <person name="Pallen M.J."/>
        </authorList>
    </citation>
    <scope>NUCLEOTIDE SEQUENCE</scope>
    <source>
        <strain evidence="1">ChiSxjej3B15-1167</strain>
    </source>
</reference>
<accession>A0A9D1X4S3</accession>
<reference evidence="1" key="2">
    <citation type="submission" date="2021-04" db="EMBL/GenBank/DDBJ databases">
        <authorList>
            <person name="Gilroy R."/>
        </authorList>
    </citation>
    <scope>NUCLEOTIDE SEQUENCE</scope>
    <source>
        <strain evidence="1">ChiSxjej3B15-1167</strain>
    </source>
</reference>
<proteinExistence type="predicted"/>
<sequence>MNSNLSGQDSPLSRFLEDDTLTIMDAVIPYCRPPLAKALAIQMKILELQKILRGFEDEPRLRACGFEDASPDVEAVLRTLRSSVSEEKAAQIDSILSFIRFSKMYQSWQETARNHPELMQLLQQGFSQAGDEKGTGPGNPLTDPSLFMMLQAAMKNNGSASMNEMLSAFMKAQPH</sequence>
<evidence type="ECO:0000313" key="1">
    <source>
        <dbReference type="EMBL" id="HIX72842.1"/>
    </source>
</evidence>
<protein>
    <submittedName>
        <fullName evidence="1">Uncharacterized protein</fullName>
    </submittedName>
</protein>
<organism evidence="1 2">
    <name type="scientific">Candidatus Anaerobutyricum stercoripullorum</name>
    <dbReference type="NCBI Taxonomy" id="2838456"/>
    <lineage>
        <taxon>Bacteria</taxon>
        <taxon>Bacillati</taxon>
        <taxon>Bacillota</taxon>
        <taxon>Clostridia</taxon>
        <taxon>Lachnospirales</taxon>
        <taxon>Lachnospiraceae</taxon>
        <taxon>Anaerobutyricum</taxon>
    </lineage>
</organism>
<name>A0A9D1X4S3_9FIRM</name>
<dbReference type="Proteomes" id="UP000886805">
    <property type="component" value="Unassembled WGS sequence"/>
</dbReference>
<evidence type="ECO:0000313" key="2">
    <source>
        <dbReference type="Proteomes" id="UP000886805"/>
    </source>
</evidence>
<dbReference type="EMBL" id="DXEQ01000221">
    <property type="protein sequence ID" value="HIX72842.1"/>
    <property type="molecule type" value="Genomic_DNA"/>
</dbReference>
<dbReference type="AlphaFoldDB" id="A0A9D1X4S3"/>